<organism evidence="2">
    <name type="scientific">Chromera velia CCMP2878</name>
    <dbReference type="NCBI Taxonomy" id="1169474"/>
    <lineage>
        <taxon>Eukaryota</taxon>
        <taxon>Sar</taxon>
        <taxon>Alveolata</taxon>
        <taxon>Colpodellida</taxon>
        <taxon>Chromeraceae</taxon>
        <taxon>Chromera</taxon>
    </lineage>
</organism>
<name>A0A0G4I8K9_9ALVE</name>
<reference evidence="2" key="1">
    <citation type="submission" date="2014-11" db="EMBL/GenBank/DDBJ databases">
        <authorList>
            <person name="Otto D Thomas"/>
            <person name="Naeem Raeece"/>
        </authorList>
    </citation>
    <scope>NUCLEOTIDE SEQUENCE</scope>
</reference>
<feature type="region of interest" description="Disordered" evidence="1">
    <location>
        <begin position="362"/>
        <end position="427"/>
    </location>
</feature>
<dbReference type="EMBL" id="CDMZ01005633">
    <property type="protein sequence ID" value="CEM53346.1"/>
    <property type="molecule type" value="Genomic_DNA"/>
</dbReference>
<sequence>MRALFFGNSNENNEDQDGQIELKFAHEEDDEDSDMDIDKSDEESLPELEIPNSEEEDKLIQDFQKMVQKFYRPIALRIKMAATSDQSQQSQQLHISSMVLLSVSWQGDEEGLLLPPAYDLFLTPSGLDLSLSHASQDGTRALGVDFSRAVCSISIPFCETATLAVMADCLSNSLAMKRLVVPGDPQHWGLQRFTRDLHQNYHILVEKLDGQALTLFVPGAPPPHNEQYHHLHSEAVWSKAKEDFFAAHFQGGFPASATALLAKTRDSIDPINIAHIVEGWYLGGKLVPNEERGRCIDESTIQGSSVSSGREDEISSSSNCYKNFSCISISLRNNNRSFSRSNSTSSITSSDIGSVICELSEPNTSQTHKKGSSLGSSPPPQPRGDESPLSFRSGCPRQLMDSGIPAQPLGDTEPDPKSSDDGDNEED</sequence>
<evidence type="ECO:0000313" key="2">
    <source>
        <dbReference type="EMBL" id="CEM53346.1"/>
    </source>
</evidence>
<gene>
    <name evidence="2" type="ORF">Cvel_1984</name>
</gene>
<feature type="region of interest" description="Disordered" evidence="1">
    <location>
        <begin position="1"/>
        <end position="55"/>
    </location>
</feature>
<feature type="compositionally biased region" description="Acidic residues" evidence="1">
    <location>
        <begin position="27"/>
        <end position="55"/>
    </location>
</feature>
<dbReference type="VEuPathDB" id="CryptoDB:Cvel_1984"/>
<dbReference type="AlphaFoldDB" id="A0A0G4I8K9"/>
<evidence type="ECO:0000256" key="1">
    <source>
        <dbReference type="SAM" id="MobiDB-lite"/>
    </source>
</evidence>
<proteinExistence type="predicted"/>
<accession>A0A0G4I8K9</accession>
<protein>
    <submittedName>
        <fullName evidence="2">Uncharacterized protein</fullName>
    </submittedName>
</protein>